<comment type="caution">
    <text evidence="3">The sequence shown here is derived from an EMBL/GenBank/DDBJ whole genome shotgun (WGS) entry which is preliminary data.</text>
</comment>
<feature type="signal peptide" evidence="2">
    <location>
        <begin position="1"/>
        <end position="16"/>
    </location>
</feature>
<dbReference type="Proteomes" id="UP000324748">
    <property type="component" value="Unassembled WGS sequence"/>
</dbReference>
<feature type="chain" id="PRO_5022658262" description="Ser-Thr-rich glycosyl-phosphatidyl-inositol-anchored membrane family-domain-containing protein" evidence="2">
    <location>
        <begin position="17"/>
        <end position="270"/>
    </location>
</feature>
<dbReference type="EMBL" id="VSWC01000157">
    <property type="protein sequence ID" value="KAA1075307.1"/>
    <property type="molecule type" value="Genomic_DNA"/>
</dbReference>
<reference evidence="3 4" key="1">
    <citation type="submission" date="2019-05" db="EMBL/GenBank/DDBJ databases">
        <title>Emergence of the Ug99 lineage of the wheat stem rust pathogen through somatic hybridization.</title>
        <authorList>
            <person name="Li F."/>
            <person name="Upadhyaya N.M."/>
            <person name="Sperschneider J."/>
            <person name="Matny O."/>
            <person name="Nguyen-Phuc H."/>
            <person name="Mago R."/>
            <person name="Raley C."/>
            <person name="Miller M.E."/>
            <person name="Silverstein K.A.T."/>
            <person name="Henningsen E."/>
            <person name="Hirsch C.D."/>
            <person name="Visser B."/>
            <person name="Pretorius Z.A."/>
            <person name="Steffenson B.J."/>
            <person name="Schwessinger B."/>
            <person name="Dodds P.N."/>
            <person name="Figueroa M."/>
        </authorList>
    </citation>
    <scope>NUCLEOTIDE SEQUENCE [LARGE SCALE GENOMIC DNA]</scope>
    <source>
        <strain evidence="3">21-0</strain>
    </source>
</reference>
<accession>A0A5B0MDT3</accession>
<evidence type="ECO:0008006" key="5">
    <source>
        <dbReference type="Google" id="ProtNLM"/>
    </source>
</evidence>
<dbReference type="PANTHER" id="PTHR40633:SF1">
    <property type="entry name" value="GPI ANCHORED SERINE-THREONINE RICH PROTEIN (AFU_ORTHOLOGUE AFUA_1G03630)"/>
    <property type="match status" value="1"/>
</dbReference>
<keyword evidence="4" id="KW-1185">Reference proteome</keyword>
<feature type="compositionally biased region" description="Polar residues" evidence="1">
    <location>
        <begin position="116"/>
        <end position="133"/>
    </location>
</feature>
<gene>
    <name evidence="3" type="ORF">PGT21_033487</name>
</gene>
<protein>
    <recommendedName>
        <fullName evidence="5">Ser-Thr-rich glycosyl-phosphatidyl-inositol-anchored membrane family-domain-containing protein</fullName>
    </recommendedName>
</protein>
<dbReference type="PANTHER" id="PTHR40633">
    <property type="entry name" value="MATRIX PROTEIN, PUTATIVE (AFU_ORTHOLOGUE AFUA_8G05410)-RELATED"/>
    <property type="match status" value="1"/>
</dbReference>
<dbReference type="AlphaFoldDB" id="A0A5B0MDT3"/>
<evidence type="ECO:0000256" key="2">
    <source>
        <dbReference type="SAM" id="SignalP"/>
    </source>
</evidence>
<evidence type="ECO:0000313" key="3">
    <source>
        <dbReference type="EMBL" id="KAA1075307.1"/>
    </source>
</evidence>
<organism evidence="3 4">
    <name type="scientific">Puccinia graminis f. sp. tritici</name>
    <dbReference type="NCBI Taxonomy" id="56615"/>
    <lineage>
        <taxon>Eukaryota</taxon>
        <taxon>Fungi</taxon>
        <taxon>Dikarya</taxon>
        <taxon>Basidiomycota</taxon>
        <taxon>Pucciniomycotina</taxon>
        <taxon>Pucciniomycetes</taxon>
        <taxon>Pucciniales</taxon>
        <taxon>Pucciniaceae</taxon>
        <taxon>Puccinia</taxon>
    </lineage>
</organism>
<feature type="compositionally biased region" description="Low complexity" evidence="1">
    <location>
        <begin position="146"/>
        <end position="246"/>
    </location>
</feature>
<name>A0A5B0MDT3_PUCGR</name>
<dbReference type="OrthoDB" id="2432613at2759"/>
<sequence>MISAVVLSLLVASASCATGVVPTFPGPGQAFKEGGDCPISWNLDTTGKWTNFSVDLMSGSNFAMQTVSNVFKDRDGTKGETTYTWKCPTVTPTSAIYFYQFTQAGADTTWTTRFAITSPSGESTPPANQTQPGGAQIPWGVGHLAGAGAEPAPASPATTAPSATANITALNTPSPATANATNSTTGALAGANNTSSVTGTPAATSPGSTSSGSSSSGSYSKNPASASPSNSRPTNPSSNTTSTPSAGAQTVTVCQNVAAVLTLAAVLIVS</sequence>
<keyword evidence="2" id="KW-0732">Signal</keyword>
<proteinExistence type="predicted"/>
<evidence type="ECO:0000313" key="4">
    <source>
        <dbReference type="Proteomes" id="UP000324748"/>
    </source>
</evidence>
<feature type="region of interest" description="Disordered" evidence="1">
    <location>
        <begin position="116"/>
        <end position="246"/>
    </location>
</feature>
<evidence type="ECO:0000256" key="1">
    <source>
        <dbReference type="SAM" id="MobiDB-lite"/>
    </source>
</evidence>
<dbReference type="InterPro" id="IPR052982">
    <property type="entry name" value="SRP1/TIP1-like"/>
</dbReference>